<dbReference type="PANTHER" id="PTHR30203:SF24">
    <property type="entry name" value="BLR4935 PROTEIN"/>
    <property type="match status" value="1"/>
</dbReference>
<dbReference type="GO" id="GO:0015562">
    <property type="term" value="F:efflux transmembrane transporter activity"/>
    <property type="evidence" value="ECO:0007669"/>
    <property type="project" value="InterPro"/>
</dbReference>
<accession>A0A330L8L1</accession>
<proteinExistence type="inferred from homology"/>
<feature type="chain" id="PRO_5016368656" evidence="3">
    <location>
        <begin position="28"/>
        <end position="419"/>
    </location>
</feature>
<evidence type="ECO:0000256" key="2">
    <source>
        <dbReference type="SAM" id="Coils"/>
    </source>
</evidence>
<dbReference type="Proteomes" id="UP000248168">
    <property type="component" value="Unassembled WGS sequence"/>
</dbReference>
<dbReference type="RefSeq" id="WP_181416906.1">
    <property type="nucleotide sequence ID" value="NZ_OUNR01000019.1"/>
</dbReference>
<protein>
    <submittedName>
        <fullName evidence="4">Putative Cation efflux system protein CzcC</fullName>
    </submittedName>
</protein>
<comment type="similarity">
    <text evidence="1">Belongs to the outer membrane factor (OMF) (TC 1.B.17) family.</text>
</comment>
<keyword evidence="3" id="KW-0732">Signal</keyword>
<dbReference type="Gene3D" id="1.20.1600.10">
    <property type="entry name" value="Outer membrane efflux proteins (OEP)"/>
    <property type="match status" value="1"/>
</dbReference>
<reference evidence="5" key="1">
    <citation type="submission" date="2018-04" db="EMBL/GenBank/DDBJ databases">
        <authorList>
            <person name="Lucker S."/>
            <person name="Sakoula D."/>
        </authorList>
    </citation>
    <scope>NUCLEOTIDE SEQUENCE [LARGE SCALE GENOMIC DNA]</scope>
</reference>
<dbReference type="InterPro" id="IPR003423">
    <property type="entry name" value="OMP_efflux"/>
</dbReference>
<organism evidence="4 5">
    <name type="scientific">Nitrospira lenta</name>
    <dbReference type="NCBI Taxonomy" id="1436998"/>
    <lineage>
        <taxon>Bacteria</taxon>
        <taxon>Pseudomonadati</taxon>
        <taxon>Nitrospirota</taxon>
        <taxon>Nitrospiria</taxon>
        <taxon>Nitrospirales</taxon>
        <taxon>Nitrospiraceae</taxon>
        <taxon>Nitrospira</taxon>
    </lineage>
</organism>
<dbReference type="InParanoid" id="A0A330L8L1"/>
<dbReference type="AlphaFoldDB" id="A0A330L8L1"/>
<evidence type="ECO:0000313" key="4">
    <source>
        <dbReference type="EMBL" id="SPP66303.1"/>
    </source>
</evidence>
<keyword evidence="2" id="KW-0175">Coiled coil</keyword>
<dbReference type="PANTHER" id="PTHR30203">
    <property type="entry name" value="OUTER MEMBRANE CATION EFFLUX PROTEIN"/>
    <property type="match status" value="1"/>
</dbReference>
<name>A0A330L8L1_9BACT</name>
<keyword evidence="5" id="KW-1185">Reference proteome</keyword>
<feature type="signal peptide" evidence="3">
    <location>
        <begin position="1"/>
        <end position="27"/>
    </location>
</feature>
<evidence type="ECO:0000256" key="1">
    <source>
        <dbReference type="ARBA" id="ARBA00007613"/>
    </source>
</evidence>
<dbReference type="InterPro" id="IPR010131">
    <property type="entry name" value="MdtP/NodT-like"/>
</dbReference>
<feature type="coiled-coil region" evidence="2">
    <location>
        <begin position="319"/>
        <end position="350"/>
    </location>
</feature>
<dbReference type="EMBL" id="OUNR01000019">
    <property type="protein sequence ID" value="SPP66303.1"/>
    <property type="molecule type" value="Genomic_DNA"/>
</dbReference>
<dbReference type="SUPFAM" id="SSF56954">
    <property type="entry name" value="Outer membrane efflux proteins (OEP)"/>
    <property type="match status" value="1"/>
</dbReference>
<gene>
    <name evidence="4" type="ORF">NITLEN_60106</name>
</gene>
<evidence type="ECO:0000256" key="3">
    <source>
        <dbReference type="SAM" id="SignalP"/>
    </source>
</evidence>
<dbReference type="Pfam" id="PF02321">
    <property type="entry name" value="OEP"/>
    <property type="match status" value="2"/>
</dbReference>
<sequence>MRTGAIHFISTAIFLHILGASLPVSQAAEPSPTPYSLNTIIELALERNPTITGAEASIEQSRGQQATAGAYLNPSITGSAGRGSLRDPSTGVSVTERTITVEQPLEWLGKRAARQRAADAGLAGALAGMDEIKVIVMAEVKGAFFQLLLAQQDAQLARENLKTVEDLVKLVGARVSTREAPKFELVKATVELQKSRKDLARADNALLVARAKLNTVTGKALGESFAIQGEFETVRSGLELRVLMDQALDRHPALRRQQKAVEQAEFTIEQERASRMPNVAVIGQYHREAGDESITAGLSVPLPIWYRRQGEIGAAMGAHRKAQAERARVQQDLEQTITQHFQEVRTAQEQMQVFEQGLLYQAKEAFDIAQFSFRHGVASLLEVIDAQRVYRQTLLEYAQARADHSIALARLERAVGGLP</sequence>
<evidence type="ECO:0000313" key="5">
    <source>
        <dbReference type="Proteomes" id="UP000248168"/>
    </source>
</evidence>